<dbReference type="EMBL" id="AFGF01000040">
    <property type="protein sequence ID" value="EGO64949.1"/>
    <property type="molecule type" value="Genomic_DNA"/>
</dbReference>
<keyword evidence="6" id="KW-1185">Reference proteome</keyword>
<proteinExistence type="predicted"/>
<dbReference type="GO" id="GO:0016829">
    <property type="term" value="F:lyase activity"/>
    <property type="evidence" value="ECO:0007669"/>
    <property type="project" value="UniProtKB-KW"/>
</dbReference>
<dbReference type="Proteomes" id="UP000003240">
    <property type="component" value="Unassembled WGS sequence"/>
</dbReference>
<gene>
    <name evidence="5" type="ORF">ALO_05088</name>
</gene>
<dbReference type="SUPFAM" id="SSF50891">
    <property type="entry name" value="Cyclophilin-like"/>
    <property type="match status" value="1"/>
</dbReference>
<protein>
    <submittedName>
        <fullName evidence="5">Urea amidolyase related protein</fullName>
    </submittedName>
</protein>
<keyword evidence="2" id="KW-0378">Hydrolase</keyword>
<dbReference type="Gene3D" id="2.40.100.10">
    <property type="entry name" value="Cyclophilin-like"/>
    <property type="match status" value="1"/>
</dbReference>
<name>F7NG31_9FIRM</name>
<sequence>MFTVTNPGLLTTIQDEGRWGYQAYGMPVAGAMDRYAYRVANLLAGNKDGAAVIEMTLMGAAFRFDTDLLIAVCGADMQAALDGVSVTNWSSFWVKRGSELTFGYVRTGCRAYLAVHGGINVPDVLGSRSTYTRAKVGGLQGRALLAGDTLAAGQDKTGAPRPRMLQPTCIPSQNPNIDLRVLLGPQDTMFAPEAIATFFRSPYTVTDEADRMGYRLEGEKIAHTGKADIISDALCLGAIQIPAHGMPIIMMADRQTTGGYAKIGTVIGPDLRKLAQAKPGDAVRFRQVMEEAAVEALRLERQTYLEIAASFREDVAAVPVPSAGRVFRVAVNGAAYRVEIEEVL</sequence>
<dbReference type="PANTHER" id="PTHR43309">
    <property type="entry name" value="5-OXOPROLINASE SUBUNIT C"/>
    <property type="match status" value="1"/>
</dbReference>
<keyword evidence="5" id="KW-0456">Lyase</keyword>
<evidence type="ECO:0000256" key="1">
    <source>
        <dbReference type="ARBA" id="ARBA00022741"/>
    </source>
</evidence>
<feature type="domain" description="Carboxyltransferase" evidence="4">
    <location>
        <begin position="23"/>
        <end position="304"/>
    </location>
</feature>
<organism evidence="5 6">
    <name type="scientific">Acetonema longum DSM 6540</name>
    <dbReference type="NCBI Taxonomy" id="1009370"/>
    <lineage>
        <taxon>Bacteria</taxon>
        <taxon>Bacillati</taxon>
        <taxon>Bacillota</taxon>
        <taxon>Negativicutes</taxon>
        <taxon>Acetonemataceae</taxon>
        <taxon>Acetonema</taxon>
    </lineage>
</organism>
<evidence type="ECO:0000313" key="6">
    <source>
        <dbReference type="Proteomes" id="UP000003240"/>
    </source>
</evidence>
<keyword evidence="3" id="KW-0067">ATP-binding</keyword>
<dbReference type="GO" id="GO:0005524">
    <property type="term" value="F:ATP binding"/>
    <property type="evidence" value="ECO:0007669"/>
    <property type="project" value="UniProtKB-KW"/>
</dbReference>
<dbReference type="AlphaFoldDB" id="F7NG31"/>
<dbReference type="NCBIfam" id="TIGR00724">
    <property type="entry name" value="urea_amlyse_rel"/>
    <property type="match status" value="1"/>
</dbReference>
<evidence type="ECO:0000313" key="5">
    <source>
        <dbReference type="EMBL" id="EGO64949.1"/>
    </source>
</evidence>
<dbReference type="SMART" id="SM00797">
    <property type="entry name" value="AHS2"/>
    <property type="match status" value="1"/>
</dbReference>
<keyword evidence="1" id="KW-0547">Nucleotide-binding</keyword>
<dbReference type="RefSeq" id="WP_004093440.1">
    <property type="nucleotide sequence ID" value="NZ_AFGF01000040.1"/>
</dbReference>
<dbReference type="GO" id="GO:0016787">
    <property type="term" value="F:hydrolase activity"/>
    <property type="evidence" value="ECO:0007669"/>
    <property type="project" value="UniProtKB-KW"/>
</dbReference>
<dbReference type="InterPro" id="IPR003778">
    <property type="entry name" value="CT_A_B"/>
</dbReference>
<accession>F7NG31</accession>
<dbReference type="PANTHER" id="PTHR43309:SF5">
    <property type="entry name" value="5-OXOPROLINASE SUBUNIT C"/>
    <property type="match status" value="1"/>
</dbReference>
<dbReference type="OrthoDB" id="9782422at2"/>
<reference evidence="5 6" key="1">
    <citation type="journal article" date="2011" name="EMBO J.">
        <title>Structural diversity of bacterial flagellar motors.</title>
        <authorList>
            <person name="Chen S."/>
            <person name="Beeby M."/>
            <person name="Murphy G.E."/>
            <person name="Leadbetter J.R."/>
            <person name="Hendrixson D.R."/>
            <person name="Briegel A."/>
            <person name="Li Z."/>
            <person name="Shi J."/>
            <person name="Tocheva E.I."/>
            <person name="Muller A."/>
            <person name="Dobro M.J."/>
            <person name="Jensen G.J."/>
        </authorList>
    </citation>
    <scope>NUCLEOTIDE SEQUENCE [LARGE SCALE GENOMIC DNA]</scope>
    <source>
        <strain evidence="5 6">DSM 6540</strain>
    </source>
</reference>
<evidence type="ECO:0000259" key="4">
    <source>
        <dbReference type="SMART" id="SM00797"/>
    </source>
</evidence>
<dbReference type="STRING" id="1009370.ALO_05088"/>
<dbReference type="InterPro" id="IPR052708">
    <property type="entry name" value="PxpC"/>
</dbReference>
<dbReference type="Pfam" id="PF02626">
    <property type="entry name" value="CT_A_B"/>
    <property type="match status" value="1"/>
</dbReference>
<comment type="caution">
    <text evidence="5">The sequence shown here is derived from an EMBL/GenBank/DDBJ whole genome shotgun (WGS) entry which is preliminary data.</text>
</comment>
<evidence type="ECO:0000256" key="3">
    <source>
        <dbReference type="ARBA" id="ARBA00022840"/>
    </source>
</evidence>
<evidence type="ECO:0000256" key="2">
    <source>
        <dbReference type="ARBA" id="ARBA00022801"/>
    </source>
</evidence>
<dbReference type="InterPro" id="IPR029000">
    <property type="entry name" value="Cyclophilin-like_dom_sf"/>
</dbReference>
<dbReference type="eggNOG" id="COG1984">
    <property type="taxonomic scope" value="Bacteria"/>
</dbReference>